<dbReference type="Gene3D" id="2.70.98.10">
    <property type="match status" value="1"/>
</dbReference>
<dbReference type="RefSeq" id="WP_089863039.1">
    <property type="nucleotide sequence ID" value="NZ_CP173238.1"/>
</dbReference>
<dbReference type="STRING" id="1494.SAMN05216497_101176"/>
<dbReference type="GO" id="GO:0030246">
    <property type="term" value="F:carbohydrate binding"/>
    <property type="evidence" value="ECO:0007669"/>
    <property type="project" value="InterPro"/>
</dbReference>
<feature type="domain" description="DUF5107" evidence="1">
    <location>
        <begin position="15"/>
        <end position="261"/>
    </location>
</feature>
<dbReference type="InterPro" id="IPR014718">
    <property type="entry name" value="GH-type_carb-bd"/>
</dbReference>
<dbReference type="Pfam" id="PF17128">
    <property type="entry name" value="DUF5107"/>
    <property type="match status" value="1"/>
</dbReference>
<dbReference type="GO" id="GO:0005975">
    <property type="term" value="P:carbohydrate metabolic process"/>
    <property type="evidence" value="ECO:0007669"/>
    <property type="project" value="InterPro"/>
</dbReference>
<dbReference type="InterPro" id="IPR033396">
    <property type="entry name" value="DUF5107"/>
</dbReference>
<evidence type="ECO:0000313" key="3">
    <source>
        <dbReference type="EMBL" id="SQB36656.1"/>
    </source>
</evidence>
<name>A0A239ZKE1_CLOCO</name>
<dbReference type="EMBL" id="UAWC01000027">
    <property type="protein sequence ID" value="SQB36656.1"/>
    <property type="molecule type" value="Genomic_DNA"/>
</dbReference>
<evidence type="ECO:0000259" key="1">
    <source>
        <dbReference type="Pfam" id="PF17128"/>
    </source>
</evidence>
<evidence type="ECO:0000313" key="2">
    <source>
        <dbReference type="EMBL" id="SDK83671.1"/>
    </source>
</evidence>
<reference evidence="3 5" key="2">
    <citation type="submission" date="2018-06" db="EMBL/GenBank/DDBJ databases">
        <authorList>
            <consortium name="Pathogen Informatics"/>
            <person name="Doyle S."/>
        </authorList>
    </citation>
    <scope>NUCLEOTIDE SEQUENCE [LARGE SCALE GENOMIC DNA]</scope>
    <source>
        <strain evidence="3 5">NCTC13028</strain>
    </source>
</reference>
<dbReference type="EMBL" id="FNGL01000001">
    <property type="protein sequence ID" value="SDK83671.1"/>
    <property type="molecule type" value="Genomic_DNA"/>
</dbReference>
<dbReference type="GeneID" id="70576652"/>
<dbReference type="AlphaFoldDB" id="A0A239ZKE1"/>
<dbReference type="InterPro" id="IPR011013">
    <property type="entry name" value="Gal_mutarotase_sf_dom"/>
</dbReference>
<evidence type="ECO:0000313" key="4">
    <source>
        <dbReference type="Proteomes" id="UP000198811"/>
    </source>
</evidence>
<reference evidence="2 4" key="1">
    <citation type="submission" date="2016-10" db="EMBL/GenBank/DDBJ databases">
        <authorList>
            <person name="Varghese N."/>
            <person name="Submissions S."/>
        </authorList>
    </citation>
    <scope>NUCLEOTIDE SEQUENCE [LARGE SCALE GENOMIC DNA]</scope>
    <source>
        <strain evidence="2 4">NLAE-zl-C224</strain>
    </source>
</reference>
<evidence type="ECO:0000313" key="5">
    <source>
        <dbReference type="Proteomes" id="UP000250223"/>
    </source>
</evidence>
<dbReference type="Proteomes" id="UP000250223">
    <property type="component" value="Unassembled WGS sequence"/>
</dbReference>
<sequence>MKYNCDKFIIKEIKHKNIEALQLENHIIKIIVIPSLGGKIASFYRKDKDFELLYENKYEKYIKPNLYDFFEKYDASGFDDAFPTIDTCKVKYGEEEIIYPDHGEIWTGNFNYQIVEDKIILTYTSKILDYSYEKKIYIEDDKLIINYKIINKGKYNLPCIWAMHCLVKCEEDMEIIFPKGCSKILNVHDSEYLGTIGKVHSYPKTISCKGDIYYLNRVFPKSYNKTEKYYVKGELQEGKCGIYYPSKKILYSIDFPKEKLPYLGFWVTEGGFRGDYNCALEPTNGYYDDIDIAKNNNKLKILEPKEELNFYIRLQLKSI</sequence>
<protein>
    <submittedName>
        <fullName evidence="2">Galactose mutarotase</fullName>
    </submittedName>
</protein>
<gene>
    <name evidence="3" type="ORF">NCTC13028_02511</name>
    <name evidence="2" type="ORF">SAMN05216497_101176</name>
</gene>
<accession>A0A239ZKE1</accession>
<proteinExistence type="predicted"/>
<organism evidence="3 5">
    <name type="scientific">Clostridium cochlearium</name>
    <dbReference type="NCBI Taxonomy" id="1494"/>
    <lineage>
        <taxon>Bacteria</taxon>
        <taxon>Bacillati</taxon>
        <taxon>Bacillota</taxon>
        <taxon>Clostridia</taxon>
        <taxon>Eubacteriales</taxon>
        <taxon>Clostridiaceae</taxon>
        <taxon>Clostridium</taxon>
    </lineage>
</organism>
<dbReference type="SUPFAM" id="SSF74650">
    <property type="entry name" value="Galactose mutarotase-like"/>
    <property type="match status" value="1"/>
</dbReference>
<dbReference type="GO" id="GO:0003824">
    <property type="term" value="F:catalytic activity"/>
    <property type="evidence" value="ECO:0007669"/>
    <property type="project" value="InterPro"/>
</dbReference>
<keyword evidence="4" id="KW-1185">Reference proteome</keyword>
<dbReference type="OrthoDB" id="113447at2"/>
<dbReference type="Proteomes" id="UP000198811">
    <property type="component" value="Unassembled WGS sequence"/>
</dbReference>